<dbReference type="InterPro" id="IPR011333">
    <property type="entry name" value="SKP1/BTB/POZ_sf"/>
</dbReference>
<dbReference type="SUPFAM" id="SSF54695">
    <property type="entry name" value="POZ domain"/>
    <property type="match status" value="1"/>
</dbReference>
<proteinExistence type="predicted"/>
<dbReference type="AlphaFoldDB" id="A0A914QWX8"/>
<reference evidence="3" key="1">
    <citation type="submission" date="2022-11" db="UniProtKB">
        <authorList>
            <consortium name="WormBaseParasite"/>
        </authorList>
    </citation>
    <scope>IDENTIFICATION</scope>
</reference>
<dbReference type="InterPro" id="IPR000210">
    <property type="entry name" value="BTB/POZ_dom"/>
</dbReference>
<sequence length="330" mass="37512">MSAMKRKHAAEEVYPISLEWIVKRGNLDVSSAEVPIQNLEDVSFSLSLNPKSGKDEDQATINFHLKSSLDFDITVNAIISCQSAAFCHPWTNTFKKDDERKCQNIRLCFSDEFLDPASKFFVDNQMTIGLKGTLKVETGNNETEAKEFKPDILGHILWESEKDKDLVIYVGDEELKAHKLVLKRRSSKFAKILAEHEAGKRELRYSSVDKVVIQKHQMATVKEAIMWCYDILNSAIFSSIDAANLLIFAHEYDIKDLKKCMEIFCCENLSTANACLFANSSITAKADKLYQKCFDLLFSCMKLGTAVKEIEMINPETKDALFFKCFYAVM</sequence>
<name>A0A914QWX8_9BILA</name>
<dbReference type="PROSITE" id="PS50097">
    <property type="entry name" value="BTB"/>
    <property type="match status" value="1"/>
</dbReference>
<dbReference type="Pfam" id="PF00651">
    <property type="entry name" value="BTB"/>
    <property type="match status" value="1"/>
</dbReference>
<organism evidence="2 3">
    <name type="scientific">Panagrolaimus davidi</name>
    <dbReference type="NCBI Taxonomy" id="227884"/>
    <lineage>
        <taxon>Eukaryota</taxon>
        <taxon>Metazoa</taxon>
        <taxon>Ecdysozoa</taxon>
        <taxon>Nematoda</taxon>
        <taxon>Chromadorea</taxon>
        <taxon>Rhabditida</taxon>
        <taxon>Tylenchina</taxon>
        <taxon>Panagrolaimomorpha</taxon>
        <taxon>Panagrolaimoidea</taxon>
        <taxon>Panagrolaimidae</taxon>
        <taxon>Panagrolaimus</taxon>
    </lineage>
</organism>
<protein>
    <submittedName>
        <fullName evidence="3">BTB domain-containing protein</fullName>
    </submittedName>
</protein>
<keyword evidence="2" id="KW-1185">Reference proteome</keyword>
<feature type="domain" description="BTB" evidence="1">
    <location>
        <begin position="164"/>
        <end position="230"/>
    </location>
</feature>
<accession>A0A914QWX8</accession>
<dbReference type="Proteomes" id="UP000887578">
    <property type="component" value="Unplaced"/>
</dbReference>
<dbReference type="WBParaSite" id="PDA_v2.g8339.t1">
    <property type="protein sequence ID" value="PDA_v2.g8339.t1"/>
    <property type="gene ID" value="PDA_v2.g8339"/>
</dbReference>
<evidence type="ECO:0000313" key="3">
    <source>
        <dbReference type="WBParaSite" id="PDA_v2.g8339.t1"/>
    </source>
</evidence>
<dbReference type="Gene3D" id="3.30.710.10">
    <property type="entry name" value="Potassium Channel Kv1.1, Chain A"/>
    <property type="match status" value="1"/>
</dbReference>
<dbReference type="PANTHER" id="PTHR24413">
    <property type="entry name" value="SPECKLE-TYPE POZ PROTEIN"/>
    <property type="match status" value="1"/>
</dbReference>
<evidence type="ECO:0000313" key="2">
    <source>
        <dbReference type="Proteomes" id="UP000887578"/>
    </source>
</evidence>
<dbReference type="SMART" id="SM00225">
    <property type="entry name" value="BTB"/>
    <property type="match status" value="1"/>
</dbReference>
<evidence type="ECO:0000259" key="1">
    <source>
        <dbReference type="PROSITE" id="PS50097"/>
    </source>
</evidence>